<dbReference type="Proteomes" id="UP000285405">
    <property type="component" value="Unassembled WGS sequence"/>
</dbReference>
<protein>
    <submittedName>
        <fullName evidence="1">Uncharacterized protein</fullName>
    </submittedName>
</protein>
<dbReference type="EMBL" id="MCBR01017339">
    <property type="protein sequence ID" value="RKF59675.1"/>
    <property type="molecule type" value="Genomic_DNA"/>
</dbReference>
<proteinExistence type="predicted"/>
<comment type="caution">
    <text evidence="1">The sequence shown here is derived from an EMBL/GenBank/DDBJ whole genome shotgun (WGS) entry which is preliminary data.</text>
</comment>
<name>A0A420HQG3_9PEZI</name>
<organism evidence="1 2">
    <name type="scientific">Golovinomyces cichoracearum</name>
    <dbReference type="NCBI Taxonomy" id="62708"/>
    <lineage>
        <taxon>Eukaryota</taxon>
        <taxon>Fungi</taxon>
        <taxon>Dikarya</taxon>
        <taxon>Ascomycota</taxon>
        <taxon>Pezizomycotina</taxon>
        <taxon>Leotiomycetes</taxon>
        <taxon>Erysiphales</taxon>
        <taxon>Erysiphaceae</taxon>
        <taxon>Golovinomyces</taxon>
    </lineage>
</organism>
<gene>
    <name evidence="1" type="ORF">GcC1_173042</name>
</gene>
<accession>A0A420HQG3</accession>
<evidence type="ECO:0000313" key="2">
    <source>
        <dbReference type="Proteomes" id="UP000285405"/>
    </source>
</evidence>
<dbReference type="AlphaFoldDB" id="A0A420HQG3"/>
<evidence type="ECO:0000313" key="1">
    <source>
        <dbReference type="EMBL" id="RKF59675.1"/>
    </source>
</evidence>
<reference evidence="1 2" key="1">
    <citation type="journal article" date="2018" name="BMC Genomics">
        <title>Comparative genome analyses reveal sequence features reflecting distinct modes of host-adaptation between dicot and monocot powdery mildew.</title>
        <authorList>
            <person name="Wu Y."/>
            <person name="Ma X."/>
            <person name="Pan Z."/>
            <person name="Kale S.D."/>
            <person name="Song Y."/>
            <person name="King H."/>
            <person name="Zhang Q."/>
            <person name="Presley C."/>
            <person name="Deng X."/>
            <person name="Wei C.I."/>
            <person name="Xiao S."/>
        </authorList>
    </citation>
    <scope>NUCLEOTIDE SEQUENCE [LARGE SCALE GENOMIC DNA]</scope>
    <source>
        <strain evidence="1">UCSC1</strain>
    </source>
</reference>
<sequence>MAPTSLAIRFINNTKDSPLPRRLPLSDKIYYSHDIGFPPTLDEFREWAQELVDQEYYVRKIEGLALANSYAHRLVINPNRLYLDQHPELRLKYQRALDNARVDESKNPFIVQNWLNYLKEVLENHDIRIEDNSNVNERSFILGMTLGEDLILPGSKYSCFFQTHARTREWATVIGTFSCAGRHVPPYIFLKGKRISTRLKDNVPLNTLAG</sequence>